<dbReference type="AlphaFoldDB" id="G8R8L1"/>
<organism evidence="2 3">
    <name type="scientific">Owenweeksia hongkongensis (strain DSM 17368 / CIP 108786 / JCM 12287 / NRRL B-23963 / UST20020801)</name>
    <dbReference type="NCBI Taxonomy" id="926562"/>
    <lineage>
        <taxon>Bacteria</taxon>
        <taxon>Pseudomonadati</taxon>
        <taxon>Bacteroidota</taxon>
        <taxon>Flavobacteriia</taxon>
        <taxon>Flavobacteriales</taxon>
        <taxon>Owenweeksiaceae</taxon>
        <taxon>Owenweeksia</taxon>
    </lineage>
</organism>
<protein>
    <submittedName>
        <fullName evidence="2">Putative flavoprotein</fullName>
    </submittedName>
</protein>
<dbReference type="RefSeq" id="WP_014200754.1">
    <property type="nucleotide sequence ID" value="NC_016599.1"/>
</dbReference>
<dbReference type="GO" id="GO:0005829">
    <property type="term" value="C:cytosol"/>
    <property type="evidence" value="ECO:0007669"/>
    <property type="project" value="TreeGrafter"/>
</dbReference>
<dbReference type="InterPro" id="IPR005025">
    <property type="entry name" value="FMN_Rdtase-like_dom"/>
</dbReference>
<dbReference type="HOGENOM" id="CLU_055322_1_2_10"/>
<dbReference type="KEGG" id="oho:Oweho_0373"/>
<gene>
    <name evidence="2" type="ordered locus">Oweho_0373</name>
</gene>
<dbReference type="PANTHER" id="PTHR30543:SF21">
    <property type="entry name" value="NAD(P)H-DEPENDENT FMN REDUCTASE LOT6"/>
    <property type="match status" value="1"/>
</dbReference>
<dbReference type="eggNOG" id="COG0431">
    <property type="taxonomic scope" value="Bacteria"/>
</dbReference>
<dbReference type="InterPro" id="IPR050712">
    <property type="entry name" value="NAD(P)H-dep_reductase"/>
</dbReference>
<dbReference type="Proteomes" id="UP000005631">
    <property type="component" value="Chromosome"/>
</dbReference>
<name>G8R8L1_OWEHD</name>
<evidence type="ECO:0000313" key="2">
    <source>
        <dbReference type="EMBL" id="AEV31393.1"/>
    </source>
</evidence>
<dbReference type="Pfam" id="PF03358">
    <property type="entry name" value="FMN_red"/>
    <property type="match status" value="1"/>
</dbReference>
<dbReference type="GO" id="GO:0010181">
    <property type="term" value="F:FMN binding"/>
    <property type="evidence" value="ECO:0007669"/>
    <property type="project" value="TreeGrafter"/>
</dbReference>
<proteinExistence type="predicted"/>
<dbReference type="EMBL" id="CP003156">
    <property type="protein sequence ID" value="AEV31393.1"/>
    <property type="molecule type" value="Genomic_DNA"/>
</dbReference>
<dbReference type="GO" id="GO:0016491">
    <property type="term" value="F:oxidoreductase activity"/>
    <property type="evidence" value="ECO:0007669"/>
    <property type="project" value="InterPro"/>
</dbReference>
<dbReference type="InterPro" id="IPR029039">
    <property type="entry name" value="Flavoprotein-like_sf"/>
</dbReference>
<dbReference type="PANTHER" id="PTHR30543">
    <property type="entry name" value="CHROMATE REDUCTASE"/>
    <property type="match status" value="1"/>
</dbReference>
<dbReference type="Gene3D" id="3.40.50.360">
    <property type="match status" value="1"/>
</dbReference>
<dbReference type="SUPFAM" id="SSF52218">
    <property type="entry name" value="Flavoproteins"/>
    <property type="match status" value="1"/>
</dbReference>
<feature type="domain" description="NADPH-dependent FMN reductase-like" evidence="1">
    <location>
        <begin position="2"/>
        <end position="133"/>
    </location>
</feature>
<dbReference type="OrthoDB" id="9812295at2"/>
<sequence length="172" mass="18997">MISVICGTHRPQNQTLAVVNKYVEILKNLGEEVCVLKMDDLPENFMVTNTFGEPSHGLDDVVEKFVAGSDKLVFIAPEYNGSYPGILKVFLDAVPPHTWKGKKAALVGVASGRAGNLRGMDHLTDVLHYLRVEVFSLKIPISKLNTLINNGEVVDTETLGVLKMQAEEFLRF</sequence>
<evidence type="ECO:0000313" key="3">
    <source>
        <dbReference type="Proteomes" id="UP000005631"/>
    </source>
</evidence>
<reference evidence="2 3" key="1">
    <citation type="journal article" date="2012" name="Stand. Genomic Sci.">
        <title>Genome sequence of the orange-pigmented seawater bacterium Owenweeksia hongkongensis type strain (UST20020801(T)).</title>
        <authorList>
            <person name="Riedel T."/>
            <person name="Held B."/>
            <person name="Nolan M."/>
            <person name="Lucas S."/>
            <person name="Lapidus A."/>
            <person name="Tice H."/>
            <person name="Del Rio T.G."/>
            <person name="Cheng J.F."/>
            <person name="Han C."/>
            <person name="Tapia R."/>
            <person name="Goodwin L.A."/>
            <person name="Pitluck S."/>
            <person name="Liolios K."/>
            <person name="Mavromatis K."/>
            <person name="Pagani I."/>
            <person name="Ivanova N."/>
            <person name="Mikhailova N."/>
            <person name="Pati A."/>
            <person name="Chen A."/>
            <person name="Palaniappan K."/>
            <person name="Rohde M."/>
            <person name="Tindall B.J."/>
            <person name="Detter J.C."/>
            <person name="Goker M."/>
            <person name="Woyke T."/>
            <person name="Bristow J."/>
            <person name="Eisen J.A."/>
            <person name="Markowitz V."/>
            <person name="Hugenholtz P."/>
            <person name="Klenk H.P."/>
            <person name="Kyrpides N.C."/>
        </authorList>
    </citation>
    <scope>NUCLEOTIDE SEQUENCE</scope>
    <source>
        <strain evidence="3">DSM 17368 / JCM 12287 / NRRL B-23963</strain>
    </source>
</reference>
<evidence type="ECO:0000259" key="1">
    <source>
        <dbReference type="Pfam" id="PF03358"/>
    </source>
</evidence>
<keyword evidence="3" id="KW-1185">Reference proteome</keyword>
<accession>G8R8L1</accession>
<dbReference type="STRING" id="926562.Oweho_0373"/>